<feature type="transmembrane region" description="Helical" evidence="1">
    <location>
        <begin position="38"/>
        <end position="58"/>
    </location>
</feature>
<dbReference type="InterPro" id="IPR018750">
    <property type="entry name" value="DUF2306_membrane"/>
</dbReference>
<dbReference type="Pfam" id="PF10067">
    <property type="entry name" value="DUF2306"/>
    <property type="match status" value="1"/>
</dbReference>
<evidence type="ECO:0000313" key="2">
    <source>
        <dbReference type="EMBL" id="MFC0261905.1"/>
    </source>
</evidence>
<feature type="transmembrane region" description="Helical" evidence="1">
    <location>
        <begin position="64"/>
        <end position="81"/>
    </location>
</feature>
<feature type="transmembrane region" description="Helical" evidence="1">
    <location>
        <begin position="124"/>
        <end position="143"/>
    </location>
</feature>
<reference evidence="2 3" key="1">
    <citation type="submission" date="2024-09" db="EMBL/GenBank/DDBJ databases">
        <authorList>
            <person name="Sun Q."/>
            <person name="Mori K."/>
        </authorList>
    </citation>
    <scope>NUCLEOTIDE SEQUENCE [LARGE SCALE GENOMIC DNA]</scope>
    <source>
        <strain evidence="2 3">CCM 7650</strain>
    </source>
</reference>
<dbReference type="EMBL" id="JBHLWI010000008">
    <property type="protein sequence ID" value="MFC0261905.1"/>
    <property type="molecule type" value="Genomic_DNA"/>
</dbReference>
<keyword evidence="1" id="KW-1133">Transmembrane helix</keyword>
<comment type="caution">
    <text evidence="2">The sequence shown here is derived from an EMBL/GenBank/DDBJ whole genome shotgun (WGS) entry which is preliminary data.</text>
</comment>
<name>A0ABV6FPV9_9BACT</name>
<organism evidence="2 3">
    <name type="scientific">Fontibacter flavus</name>
    <dbReference type="NCBI Taxonomy" id="654838"/>
    <lineage>
        <taxon>Bacteria</taxon>
        <taxon>Pseudomonadati</taxon>
        <taxon>Bacteroidota</taxon>
        <taxon>Cytophagia</taxon>
        <taxon>Cytophagales</taxon>
        <taxon>Cyclobacteriaceae</taxon>
        <taxon>Fontibacter</taxon>
    </lineage>
</organism>
<feature type="transmembrane region" description="Helical" evidence="1">
    <location>
        <begin position="6"/>
        <end position="26"/>
    </location>
</feature>
<feature type="transmembrane region" description="Helical" evidence="1">
    <location>
        <begin position="93"/>
        <end position="112"/>
    </location>
</feature>
<dbReference type="RefSeq" id="WP_382386348.1">
    <property type="nucleotide sequence ID" value="NZ_JBHLWI010000008.1"/>
</dbReference>
<keyword evidence="3" id="KW-1185">Reference proteome</keyword>
<keyword evidence="1" id="KW-0812">Transmembrane</keyword>
<protein>
    <submittedName>
        <fullName evidence="2">DUF2306 domain-containing protein</fullName>
    </submittedName>
</protein>
<dbReference type="Proteomes" id="UP001589797">
    <property type="component" value="Unassembled WGS sequence"/>
</dbReference>
<evidence type="ECO:0000313" key="3">
    <source>
        <dbReference type="Proteomes" id="UP001589797"/>
    </source>
</evidence>
<evidence type="ECO:0000256" key="1">
    <source>
        <dbReference type="SAM" id="Phobius"/>
    </source>
</evidence>
<gene>
    <name evidence="2" type="ORF">ACFFIP_04365</name>
</gene>
<accession>A0ABV6FPV9</accession>
<proteinExistence type="predicted"/>
<keyword evidence="1" id="KW-0472">Membrane</keyword>
<sequence>MIHNEIGLVHVIASVLALITGTWVLLSKKGSKIHIRIGYVYVFSMVLLLGTAFSLYHLFGKWGIFHYMAILSTLTLVMGMLPVIQRPRKSLSVYYHFSWMYWSVLGLYAAFISEMLTRVPQTPFFGMVGIATLVITTTGGYIFRTKKKKWKYEFSILDRQNHK</sequence>